<dbReference type="PANTHER" id="PTHR43162">
    <property type="match status" value="1"/>
</dbReference>
<dbReference type="PATRIC" id="fig|1423806.3.peg.795"/>
<dbReference type="SUPFAM" id="SSF51735">
    <property type="entry name" value="NAD(P)-binding Rossmann-fold domains"/>
    <property type="match status" value="1"/>
</dbReference>
<evidence type="ECO:0000313" key="2">
    <source>
        <dbReference type="EMBL" id="KRN07501.1"/>
    </source>
</evidence>
<dbReference type="Pfam" id="PF05368">
    <property type="entry name" value="NmrA"/>
    <property type="match status" value="1"/>
</dbReference>
<keyword evidence="3" id="KW-1185">Reference proteome</keyword>
<dbReference type="STRING" id="1423806.FD15_GL000783"/>
<proteinExistence type="predicted"/>
<protein>
    <submittedName>
        <fullName evidence="2">Nmra-like protein</fullName>
    </submittedName>
</protein>
<dbReference type="Proteomes" id="UP000050961">
    <property type="component" value="Unassembled WGS sequence"/>
</dbReference>
<gene>
    <name evidence="2" type="ORF">FD15_GL000783</name>
</gene>
<evidence type="ECO:0000313" key="3">
    <source>
        <dbReference type="Proteomes" id="UP000050961"/>
    </source>
</evidence>
<evidence type="ECO:0000259" key="1">
    <source>
        <dbReference type="Pfam" id="PF05368"/>
    </source>
</evidence>
<accession>A0A0R2E5B1</accession>
<reference evidence="2 3" key="1">
    <citation type="journal article" date="2015" name="Genome Announc.">
        <title>Expanding the biotechnology potential of lactobacilli through comparative genomics of 213 strains and associated genera.</title>
        <authorList>
            <person name="Sun Z."/>
            <person name="Harris H.M."/>
            <person name="McCann A."/>
            <person name="Guo C."/>
            <person name="Argimon S."/>
            <person name="Zhang W."/>
            <person name="Yang X."/>
            <person name="Jeffery I.B."/>
            <person name="Cooney J.C."/>
            <person name="Kagawa T.F."/>
            <person name="Liu W."/>
            <person name="Song Y."/>
            <person name="Salvetti E."/>
            <person name="Wrobel A."/>
            <person name="Rasinkangas P."/>
            <person name="Parkhill J."/>
            <person name="Rea M.C."/>
            <person name="O'Sullivan O."/>
            <person name="Ritari J."/>
            <person name="Douillard F.P."/>
            <person name="Paul Ross R."/>
            <person name="Yang R."/>
            <person name="Briner A.E."/>
            <person name="Felis G.E."/>
            <person name="de Vos W.M."/>
            <person name="Barrangou R."/>
            <person name="Klaenhammer T.R."/>
            <person name="Caufield P.W."/>
            <person name="Cui Y."/>
            <person name="Zhang H."/>
            <person name="O'Toole P.W."/>
        </authorList>
    </citation>
    <scope>NUCLEOTIDE SEQUENCE [LARGE SCALE GENOMIC DNA]</scope>
    <source>
        <strain evidence="2 3">DSM 21376</strain>
    </source>
</reference>
<dbReference type="AlphaFoldDB" id="A0A0R2E5B1"/>
<name>A0A0R2E5B1_9LACO</name>
<dbReference type="EMBL" id="AYZF01000002">
    <property type="protein sequence ID" value="KRN07501.1"/>
    <property type="molecule type" value="Genomic_DNA"/>
</dbReference>
<dbReference type="Gene3D" id="3.90.25.10">
    <property type="entry name" value="UDP-galactose 4-epimerase, domain 1"/>
    <property type="match status" value="1"/>
</dbReference>
<dbReference type="InterPro" id="IPR051604">
    <property type="entry name" value="Ergot_Alk_Oxidoreductase"/>
</dbReference>
<dbReference type="InterPro" id="IPR008030">
    <property type="entry name" value="NmrA-like"/>
</dbReference>
<dbReference type="Gene3D" id="3.40.50.720">
    <property type="entry name" value="NAD(P)-binding Rossmann-like Domain"/>
    <property type="match status" value="1"/>
</dbReference>
<dbReference type="InterPro" id="IPR036291">
    <property type="entry name" value="NAD(P)-bd_dom_sf"/>
</dbReference>
<dbReference type="PANTHER" id="PTHR43162:SF1">
    <property type="entry name" value="PRESTALK A DIFFERENTIATION PROTEIN A"/>
    <property type="match status" value="1"/>
</dbReference>
<sequence>MINNFFGGVLMGKILMTGVDGHVGGIAAEEVLKYVAPEKLIFSAPSLAWIKKPKFERWEKLGVEFREAPYDDETKLEKAFAGVDRLFMLSTMAIGEKRREQHFNAVQAAKNAGVKHIIYSSFKGAEIAENTPEIAIDHRYTEQLILKSGMDYNFMRNCLYYDNLLTLFVPLAAKLGNVWHANSLGGKAGFVAREDVAKVAAALAAGKGQKNHAYFVTGPDLLSDEDVFNSCETVTGWKCKFDYVSDEELYAFCDSINIPRTMTGDFSKSPVRICGDDIVDNGRSIRLGYFNVVSDTVKELLGREPLSVYDVVKQYKDILPHG</sequence>
<dbReference type="eggNOG" id="COG0702">
    <property type="taxonomic scope" value="Bacteria"/>
</dbReference>
<comment type="caution">
    <text evidence="2">The sequence shown here is derived from an EMBL/GenBank/DDBJ whole genome shotgun (WGS) entry which is preliminary data.</text>
</comment>
<organism evidence="2 3">
    <name type="scientific">Liquorilactobacillus sucicola DSM 21376 = JCM 15457</name>
    <dbReference type="NCBI Taxonomy" id="1423806"/>
    <lineage>
        <taxon>Bacteria</taxon>
        <taxon>Bacillati</taxon>
        <taxon>Bacillota</taxon>
        <taxon>Bacilli</taxon>
        <taxon>Lactobacillales</taxon>
        <taxon>Lactobacillaceae</taxon>
        <taxon>Liquorilactobacillus</taxon>
    </lineage>
</organism>
<feature type="domain" description="NmrA-like" evidence="1">
    <location>
        <begin position="14"/>
        <end position="266"/>
    </location>
</feature>